<sequence>MSELHFLKPDYVSNASQTVDVTLIGQTVDPLESDQTIVVNVPLQALKDSLVYSPAPEWTLSDLDGPNGAQSYPQVTFTPSGLVAEAVKPSSKTAEDRFLELNAYAVSDDGANGITSLQEYFDGIADDKFPEGDLKRIPIDAVKSVQHQALSAQPLSTVLATAVTQLSTDTSGANDWALKLFEEAAAAGKIVLPANRTGSDNGALKPAFVVGDSITVYVTYSMVKTRKFFLDGNDDSDAFTVGNVTIVHGVTEEVSEPVTKCVAWKFVAI</sequence>
<dbReference type="AlphaFoldDB" id="A0A6C0JYB4"/>
<proteinExistence type="predicted"/>
<accession>A0A6C0JYB4</accession>
<name>A0A6C0JYB4_9ZZZZ</name>
<dbReference type="EMBL" id="MN740745">
    <property type="protein sequence ID" value="QHU09806.1"/>
    <property type="molecule type" value="Genomic_DNA"/>
</dbReference>
<organism evidence="1">
    <name type="scientific">viral metagenome</name>
    <dbReference type="NCBI Taxonomy" id="1070528"/>
    <lineage>
        <taxon>unclassified sequences</taxon>
        <taxon>metagenomes</taxon>
        <taxon>organismal metagenomes</taxon>
    </lineage>
</organism>
<protein>
    <submittedName>
        <fullName evidence="1">Uncharacterized protein</fullName>
    </submittedName>
</protein>
<evidence type="ECO:0000313" key="1">
    <source>
        <dbReference type="EMBL" id="QHU09806.1"/>
    </source>
</evidence>
<reference evidence="1" key="1">
    <citation type="journal article" date="2020" name="Nature">
        <title>Giant virus diversity and host interactions through global metagenomics.</title>
        <authorList>
            <person name="Schulz F."/>
            <person name="Roux S."/>
            <person name="Paez-Espino D."/>
            <person name="Jungbluth S."/>
            <person name="Walsh D.A."/>
            <person name="Denef V.J."/>
            <person name="McMahon K.D."/>
            <person name="Konstantinidis K.T."/>
            <person name="Eloe-Fadrosh E.A."/>
            <person name="Kyrpides N.C."/>
            <person name="Woyke T."/>
        </authorList>
    </citation>
    <scope>NUCLEOTIDE SEQUENCE</scope>
    <source>
        <strain evidence="1">GVMAG-S-1101164-164</strain>
    </source>
</reference>